<sequence>MFTPRPQNTDRDYGSNTPVCNHGHPGVQLLDDSQQHARALRDRPETGNFNRAISILYSFVNDVFKRILQRQPSLQLYGCPTKGFTSLLHCQGHDFLTNGNILWMRRLPGLMATLLQLVKLILSIVVPSVSRSHCNLVALNRRVTEIRRAPISTISLIVLRNSHRSFPKGRCYVEAQPPTDRDDTSSTCLQRHMPPPLRSAASNSQNQEFINLTPVTAAKKKPGVQNFNYISNACVEEEPMARRSQSFETPALKPLAERLEAAERHTATRKKK</sequence>
<dbReference type="Proteomes" id="UP000178912">
    <property type="component" value="Unassembled WGS sequence"/>
</dbReference>
<gene>
    <name evidence="2" type="ORF">RAG0_08204</name>
</gene>
<evidence type="ECO:0000313" key="2">
    <source>
        <dbReference type="EMBL" id="CZS99952.1"/>
    </source>
</evidence>
<organism evidence="2 3">
    <name type="scientific">Rhynchosporium agropyri</name>
    <dbReference type="NCBI Taxonomy" id="914238"/>
    <lineage>
        <taxon>Eukaryota</taxon>
        <taxon>Fungi</taxon>
        <taxon>Dikarya</taxon>
        <taxon>Ascomycota</taxon>
        <taxon>Pezizomycotina</taxon>
        <taxon>Leotiomycetes</taxon>
        <taxon>Helotiales</taxon>
        <taxon>Ploettnerulaceae</taxon>
        <taxon>Rhynchosporium</taxon>
    </lineage>
</organism>
<evidence type="ECO:0000313" key="3">
    <source>
        <dbReference type="Proteomes" id="UP000178912"/>
    </source>
</evidence>
<feature type="region of interest" description="Disordered" evidence="1">
    <location>
        <begin position="170"/>
        <end position="203"/>
    </location>
</feature>
<dbReference type="EMBL" id="FJUX01000042">
    <property type="protein sequence ID" value="CZS99952.1"/>
    <property type="molecule type" value="Genomic_DNA"/>
</dbReference>
<feature type="compositionally biased region" description="Basic and acidic residues" evidence="1">
    <location>
        <begin position="255"/>
        <end position="266"/>
    </location>
</feature>
<reference evidence="3" key="1">
    <citation type="submission" date="2016-03" db="EMBL/GenBank/DDBJ databases">
        <authorList>
            <person name="Guldener U."/>
        </authorList>
    </citation>
    <scope>NUCLEOTIDE SEQUENCE [LARGE SCALE GENOMIC DNA]</scope>
    <source>
        <strain evidence="3">04CH-RAC-A.6.1</strain>
    </source>
</reference>
<proteinExistence type="predicted"/>
<name>A0A1E1KPN2_9HELO</name>
<evidence type="ECO:0000256" key="1">
    <source>
        <dbReference type="SAM" id="MobiDB-lite"/>
    </source>
</evidence>
<feature type="region of interest" description="Disordered" evidence="1">
    <location>
        <begin position="238"/>
        <end position="272"/>
    </location>
</feature>
<dbReference type="AlphaFoldDB" id="A0A1E1KPN2"/>
<accession>A0A1E1KPN2</accession>
<protein>
    <submittedName>
        <fullName evidence="2">Uncharacterized protein</fullName>
    </submittedName>
</protein>
<keyword evidence="3" id="KW-1185">Reference proteome</keyword>